<dbReference type="InterPro" id="IPR000210">
    <property type="entry name" value="BTB/POZ_dom"/>
</dbReference>
<dbReference type="SUPFAM" id="SSF54695">
    <property type="entry name" value="POZ domain"/>
    <property type="match status" value="1"/>
</dbReference>
<dbReference type="SUPFAM" id="SSF55874">
    <property type="entry name" value="ATPase domain of HSP90 chaperone/DNA topoisomerase II/histidine kinase"/>
    <property type="match status" value="2"/>
</dbReference>
<dbReference type="PROSITE" id="PS50097">
    <property type="entry name" value="BTB"/>
    <property type="match status" value="1"/>
</dbReference>
<evidence type="ECO:0000313" key="3">
    <source>
        <dbReference type="EMBL" id="KZT35917.1"/>
    </source>
</evidence>
<dbReference type="InterPro" id="IPR011333">
    <property type="entry name" value="SKP1/BTB/POZ_sf"/>
</dbReference>
<accession>A0A166B1N4</accession>
<dbReference type="EMBL" id="KV428124">
    <property type="protein sequence ID" value="KZT35917.1"/>
    <property type="molecule type" value="Genomic_DNA"/>
</dbReference>
<dbReference type="InterPro" id="IPR052972">
    <property type="entry name" value="Sacsin_chaperone_reg"/>
</dbReference>
<organism evidence="3 4">
    <name type="scientific">Sistotremastrum suecicum HHB10207 ss-3</name>
    <dbReference type="NCBI Taxonomy" id="1314776"/>
    <lineage>
        <taxon>Eukaryota</taxon>
        <taxon>Fungi</taxon>
        <taxon>Dikarya</taxon>
        <taxon>Basidiomycota</taxon>
        <taxon>Agaricomycotina</taxon>
        <taxon>Agaricomycetes</taxon>
        <taxon>Sistotremastrales</taxon>
        <taxon>Sistotremastraceae</taxon>
        <taxon>Sistotremastrum</taxon>
    </lineage>
</organism>
<dbReference type="SMART" id="SM00225">
    <property type="entry name" value="BTB"/>
    <property type="match status" value="1"/>
</dbReference>
<dbReference type="PANTHER" id="PTHR15600:SF42">
    <property type="entry name" value="SACSIN"/>
    <property type="match status" value="1"/>
</dbReference>
<evidence type="ECO:0000313" key="4">
    <source>
        <dbReference type="Proteomes" id="UP000076798"/>
    </source>
</evidence>
<feature type="domain" description="BTB" evidence="2">
    <location>
        <begin position="2450"/>
        <end position="2523"/>
    </location>
</feature>
<proteinExistence type="predicted"/>
<dbReference type="CDD" id="cd18186">
    <property type="entry name" value="BTB_POZ_ZBTB_KLHL-like"/>
    <property type="match status" value="1"/>
</dbReference>
<dbReference type="OrthoDB" id="1262810at2759"/>
<dbReference type="Pfam" id="PF00651">
    <property type="entry name" value="BTB"/>
    <property type="match status" value="1"/>
</dbReference>
<dbReference type="PANTHER" id="PTHR15600">
    <property type="entry name" value="SACSIN"/>
    <property type="match status" value="1"/>
</dbReference>
<dbReference type="InterPro" id="IPR036890">
    <property type="entry name" value="HATPase_C_sf"/>
</dbReference>
<dbReference type="Proteomes" id="UP000076798">
    <property type="component" value="Unassembled WGS sequence"/>
</dbReference>
<dbReference type="STRING" id="1314776.A0A166B1N4"/>
<evidence type="ECO:0000259" key="2">
    <source>
        <dbReference type="PROSITE" id="PS50097"/>
    </source>
</evidence>
<gene>
    <name evidence="3" type="ORF">SISSUDRAFT_1064126</name>
</gene>
<dbReference type="Gene3D" id="3.30.710.10">
    <property type="entry name" value="Potassium Channel Kv1.1, Chain A"/>
    <property type="match status" value="1"/>
</dbReference>
<evidence type="ECO:0000256" key="1">
    <source>
        <dbReference type="SAM" id="MobiDB-lite"/>
    </source>
</evidence>
<reference evidence="3 4" key="1">
    <citation type="journal article" date="2016" name="Mol. Biol. Evol.">
        <title>Comparative Genomics of Early-Diverging Mushroom-Forming Fungi Provides Insights into the Origins of Lignocellulose Decay Capabilities.</title>
        <authorList>
            <person name="Nagy L.G."/>
            <person name="Riley R."/>
            <person name="Tritt A."/>
            <person name="Adam C."/>
            <person name="Daum C."/>
            <person name="Floudas D."/>
            <person name="Sun H."/>
            <person name="Yadav J.S."/>
            <person name="Pangilinan J."/>
            <person name="Larsson K.H."/>
            <person name="Matsuura K."/>
            <person name="Barry K."/>
            <person name="Labutti K."/>
            <person name="Kuo R."/>
            <person name="Ohm R.A."/>
            <person name="Bhattacharya S.S."/>
            <person name="Shirouzu T."/>
            <person name="Yoshinaga Y."/>
            <person name="Martin F.M."/>
            <person name="Grigoriev I.V."/>
            <person name="Hibbett D.S."/>
        </authorList>
    </citation>
    <scope>NUCLEOTIDE SEQUENCE [LARGE SCALE GENOMIC DNA]</scope>
    <source>
        <strain evidence="3 4">HHB10207 ss-3</strain>
    </source>
</reference>
<dbReference type="GO" id="GO:0030544">
    <property type="term" value="F:Hsp70 protein binding"/>
    <property type="evidence" value="ECO:0007669"/>
    <property type="project" value="TreeGrafter"/>
</dbReference>
<feature type="region of interest" description="Disordered" evidence="1">
    <location>
        <begin position="2600"/>
        <end position="2621"/>
    </location>
</feature>
<keyword evidence="4" id="KW-1185">Reference proteome</keyword>
<dbReference type="Pfam" id="PF25794">
    <property type="entry name" value="SACS"/>
    <property type="match status" value="2"/>
</dbReference>
<name>A0A166B1N4_9AGAM</name>
<sequence>MAESFRGDIDKTALIRSVLDGYPFSSSIFRELLQNSDDSGATAQTFILDLRTHEANCLIHPALRDCQGPALIAINDRPFLPKDWEAIKNMYTSSKLRDASKTGKYGIGFRSVYHVTDTPHILSGSTLLVFDPHGNFAEEGTDGLAIDFVQKHDQCSDSVAAMNAMNHNLSEAFEGAIVRLPLRTQQQASTSKIRPGSAVSPESIRELLVSFSEDLLDVTLLFLRHVKQIVLKIIEPDGNSTVVATSTFTPKDIRDVSFAGSALENEQLMLCTLATNTVTTAREVTWAIVRSETKHKDISEVIATRIPRSAEAISAELIAEKLSGDIALAVPLDMSVLSDFKGRLFTILPLPIITPFPCHMHAFFALTPSRQSLRNPSESGTPNDSRDRLMVEWNRVIFDTLLPRSWARLLEVIRPMGGAEDTDPFCYWPGASSEIQDIPVGEHLMKEIYAANRVVWPLAPRQHILVALESSAPPFFTTLEALDGSAVLEVVLALELGVVVLPAHLYQLARIAHLPFKPFTQPELHRTLIALNQTVAALDAVSKFILLEYLAAPGKTNLVAHLPLFPLVKEATFVSLPSEGQQFTVVDPMTASLFNTVRGHCLLAAGDMPDTALRLLSNRGAAMQLGVIPLTVSTVKECLDAALVDCDRNSSGCPMPQYPPLEWFVEFWQWYQMDTGRTNLIHHISDLPLIPTESGRLRPIVFGAVILPSPQSAGETELIAALRSLGVPILHSAVTFMDQCPSQFKRIGQITDLLNFIGSENSLPTTINRPEILLKHIEDNVKESDIGRLNLTALKSLPIHPVLKPGLGSLPVYEAVDPDCTIFVVQRNTYTPMIPNTVLLDGSALGHRLSSILSKDAVLDELALLEMTISVLEQQNESLFLTIFTRIDARRKDLSSGAWLALSRAEIVTAGTGDTRRAACDVINPSSDLTALYNTDHPCLPSKRFAAGGDLAESMGHLGLYISALSPAIVSERIAAFAASPSQETTKKAVKLLHLLDAIDARRASEFTSVLDSDTVWLPLEDGTFANRKACRDRSQSDLCDLVLPIVPYRIKSLSLRKLLSWAQLPFDNLCTQMERVCASHQPDDIKHRKLCSVISAISSSTEYAEDKVAALAHTLEPMRWIPTSDGRVLASFEVFLSKTSYDYVISQVQPAPSHLDLAKVLNSLASSAEPLPSALMESVSSMLTDLSGNLDGLVLENLEICVPDQNKVMRPTSAVYFNNGVTVTADEAKTRIPCHRSVDAEVARKLGIPFASSLAFEWCDEEDDQMDMREDLSQRIKNVLADYNIKLASNEYIANAADAGSSAFAFLLDQRSYPSERLAAPEMAKYQSGPALLLFNDSQFSETDFHAILNIGEGSKRGSHGAIGKFGLGALSMFHFTDLVTLVSGDRIMWLDPTKSAIPQRHGKPLQAARRVPHNPDQLEPFRGVFGFVPGQAFSGTIFRLPLRTEALKNSLSGPIGLALIQELLMSYKSNASLSLFFTNLEEISAYERDIDGMRSLWKVQKERTHVQRNIDTLQLRIYNDEAERPSSQESWVVGNLCCRTPPPFADTRFLRQYRLMHTETDFEISVGIALQLDDVSGSERRLFCSLPLLETTTLPVHINAPFILSSDRCHVIFDRPESPNAMLTSRYNHWLVTSVIPPLYSTLLSSEQLPKNRLRWWPAKSSGDIDRSLTEVLYGTEFRLTPEPIFKDVTGEFIPPSEARFLDPHSPEWSTLRRLLTLKAFTLSGAVDFPSKLASRLCSGENALKCLDPLTLRLLIKSRDGAFRELIRLASLKESDLEQLIRFFKARDVDWTDLPLLVMSDGSVTTSKELHVYALKGSWNHLRRDNIICELRRDRILSPKYQESMIASLTECNQISLVGETSLTNIFPAWLAIAPTASWSIDQRTWISDFWDTSRTEFPRALNGIIDASAAFPLFSSVDGSCFISLTYCNSGPVLMSSSDPITDCLGALGVLFLAPNVLFDLPAFRGSIPDLSMNLTNVLRCLRMCSAELKLTTARFARHAGPLHQWIVGKLRYTTPSLFRQGINASDKEYIYRLPIWPGQTAPGGIVRCRGLELTLLPQSVSLDIALPFLPQGMKFANFGTFPAALDRKLIPLDLFENISLPNQLPSHKVGPYLDLFNALRSSMTTHRQLMCPDGSRTLRPIASFFSRDVPLFHVIFQHSDLQPFIHPRFQTLEPQLTQFGLHRQLSYENFVRCAAELKGRIPTPSDAEADAMYQAFNNNLPPLIQFSPGRWGDLSGYAFIRRSPRRRQYCTFEAAVYALELPTIVSPAKIVREEFEPICWTQRGLFREYCQPSALLLQANPTFGQPTCEEVVAHLVILATEVALDHPKDPTLMSDLKATYKWLDSHAKEAETSLRRHQATKIYLNIDDWDLDEWRWFSARQLVLDLSYDSESADLYGVRGVLSDYLNLMRHAGAEQLKNVEFRAKARTESPLREKFQEMRNEGQLLDVKLIATEEENEEDRRSFKVHRAFLAACSPHLREVWTSGFIEANNDVVNISASSKCLEAVINFTYSGVIMLPPLREDALIHLLLEMLELAHYWEMPNAVQAVAQEIVERKLVRPWSHEAVRVSAQGRSSELVQYCDEFLAKNPWVNKLDDAESDSAPEASREQDGLFDWTF</sequence>
<dbReference type="NCBIfam" id="NF047352">
    <property type="entry name" value="P_loop_sacsin"/>
    <property type="match status" value="1"/>
</dbReference>
<dbReference type="InterPro" id="IPR058210">
    <property type="entry name" value="SACS/Nov_dom"/>
</dbReference>
<protein>
    <recommendedName>
        <fullName evidence="2">BTB domain-containing protein</fullName>
    </recommendedName>
</protein>